<evidence type="ECO:0000313" key="2">
    <source>
        <dbReference type="Proteomes" id="UP001150603"/>
    </source>
</evidence>
<gene>
    <name evidence="1" type="ORF">FBU59_004377</name>
</gene>
<accession>A0ACC1J5P6</accession>
<evidence type="ECO:0000313" key="1">
    <source>
        <dbReference type="EMBL" id="KAJ1938642.1"/>
    </source>
</evidence>
<sequence length="440" mass="49885">MSDYEDEVTGISKLTPAWLAMPSPKALLDRTTKFVLNAAHGKSRSLIPSTDNDSRSSEFKETGVVDWEHEEDACGDEDDEELDNNFDDGDDALFGQSSRRFIRQASDGTLLVNEGDVLMGYWNSSQIVSQMGAGGGSDDEDHHSARSVTPPGMLRIRPPVRKQRGVQPQRRRTATGSHSSTSRHQLHTVMSEANVVEDAHEPDLVAKAADDTAIVTAPARRRASQRLFHRRMKKATFISLPPRVIARILMFLPISEVLSVSNSCRIVRRVMCRNEPGGNVRHGDDGDDQELHEDVGDKAYTVLGIRVWRTMIQRLGWRVWYERERGKERRQRVAIPKSHGRLLKQICGVEDEDELLDIMASEPDLLFKAVYDDLIKDYNSFRTLEDSIAAIFRSEPHSHSPQKKRMLRTPVEVAERLDQLLWFGRGQFTFDADQTNRRLV</sequence>
<protein>
    <submittedName>
        <fullName evidence="1">Uncharacterized protein</fullName>
    </submittedName>
</protein>
<comment type="caution">
    <text evidence="1">The sequence shown here is derived from an EMBL/GenBank/DDBJ whole genome shotgun (WGS) entry which is preliminary data.</text>
</comment>
<dbReference type="Proteomes" id="UP001150603">
    <property type="component" value="Unassembled WGS sequence"/>
</dbReference>
<feature type="non-terminal residue" evidence="1">
    <location>
        <position position="440"/>
    </location>
</feature>
<name>A0ACC1J5P6_9FUNG</name>
<dbReference type="EMBL" id="JANBPW010003101">
    <property type="protein sequence ID" value="KAJ1938642.1"/>
    <property type="molecule type" value="Genomic_DNA"/>
</dbReference>
<keyword evidence="2" id="KW-1185">Reference proteome</keyword>
<proteinExistence type="predicted"/>
<reference evidence="1" key="1">
    <citation type="submission" date="2022-07" db="EMBL/GenBank/DDBJ databases">
        <title>Phylogenomic reconstructions and comparative analyses of Kickxellomycotina fungi.</title>
        <authorList>
            <person name="Reynolds N.K."/>
            <person name="Stajich J.E."/>
            <person name="Barry K."/>
            <person name="Grigoriev I.V."/>
            <person name="Crous P."/>
            <person name="Smith M.E."/>
        </authorList>
    </citation>
    <scope>NUCLEOTIDE SEQUENCE</scope>
    <source>
        <strain evidence="1">NRRL 5244</strain>
    </source>
</reference>
<organism evidence="1 2">
    <name type="scientific">Linderina macrospora</name>
    <dbReference type="NCBI Taxonomy" id="4868"/>
    <lineage>
        <taxon>Eukaryota</taxon>
        <taxon>Fungi</taxon>
        <taxon>Fungi incertae sedis</taxon>
        <taxon>Zoopagomycota</taxon>
        <taxon>Kickxellomycotina</taxon>
        <taxon>Kickxellomycetes</taxon>
        <taxon>Kickxellales</taxon>
        <taxon>Kickxellaceae</taxon>
        <taxon>Linderina</taxon>
    </lineage>
</organism>